<dbReference type="PROSITE" id="PS51720">
    <property type="entry name" value="G_AIG1"/>
    <property type="match status" value="1"/>
</dbReference>
<evidence type="ECO:0000259" key="5">
    <source>
        <dbReference type="PROSITE" id="PS51720"/>
    </source>
</evidence>
<dbReference type="Proteomes" id="UP000187609">
    <property type="component" value="Unassembled WGS sequence"/>
</dbReference>
<dbReference type="Pfam" id="PF04548">
    <property type="entry name" value="AIG1"/>
    <property type="match status" value="1"/>
</dbReference>
<evidence type="ECO:0000256" key="1">
    <source>
        <dbReference type="ARBA" id="ARBA00008535"/>
    </source>
</evidence>
<reference evidence="6" key="1">
    <citation type="submission" date="2016-11" db="EMBL/GenBank/DDBJ databases">
        <title>The genome of Nicotiana attenuata.</title>
        <authorList>
            <person name="Xu S."/>
            <person name="Brockmoeller T."/>
            <person name="Gaquerel E."/>
            <person name="Navarro A."/>
            <person name="Kuhl H."/>
            <person name="Gase K."/>
            <person name="Ling Z."/>
            <person name="Zhou W."/>
            <person name="Kreitzer C."/>
            <person name="Stanke M."/>
            <person name="Tang H."/>
            <person name="Lyons E."/>
            <person name="Pandey P."/>
            <person name="Pandey S.P."/>
            <person name="Timmermann B."/>
            <person name="Baldwin I.T."/>
        </authorList>
    </citation>
    <scope>NUCLEOTIDE SEQUENCE [LARGE SCALE GENOMIC DNA]</scope>
    <source>
        <strain evidence="6">UT</strain>
    </source>
</reference>
<evidence type="ECO:0000256" key="2">
    <source>
        <dbReference type="ARBA" id="ARBA00022741"/>
    </source>
</evidence>
<dbReference type="GO" id="GO:0005525">
    <property type="term" value="F:GTP binding"/>
    <property type="evidence" value="ECO:0007669"/>
    <property type="project" value="UniProtKB-KW"/>
</dbReference>
<keyword evidence="3" id="KW-0342">GTP-binding</keyword>
<dbReference type="PANTHER" id="PTHR10903:SF119">
    <property type="entry name" value="AIG1-TYPE G DOMAIN-CONTAINING PROTEIN"/>
    <property type="match status" value="1"/>
</dbReference>
<feature type="coiled-coil region" evidence="4">
    <location>
        <begin position="164"/>
        <end position="198"/>
    </location>
</feature>
<name>A0A1J6I5R6_NICAT</name>
<evidence type="ECO:0000313" key="7">
    <source>
        <dbReference type="Proteomes" id="UP000187609"/>
    </source>
</evidence>
<evidence type="ECO:0000256" key="3">
    <source>
        <dbReference type="ARBA" id="ARBA00023134"/>
    </source>
</evidence>
<dbReference type="InterPro" id="IPR027417">
    <property type="entry name" value="P-loop_NTPase"/>
</dbReference>
<comment type="similarity">
    <text evidence="1">Belongs to the TRAFAC class TrmE-Era-EngA-EngB-Septin-like GTPase superfamily. AIG1/Toc34/Toc159-like paraseptin GTPase family. IAN subfamily.</text>
</comment>
<gene>
    <name evidence="6" type="primary">PP2A3_1</name>
    <name evidence="6" type="ORF">A4A49_35241</name>
</gene>
<accession>A0A1J6I5R6</accession>
<keyword evidence="2" id="KW-0547">Nucleotide-binding</keyword>
<evidence type="ECO:0000256" key="4">
    <source>
        <dbReference type="SAM" id="Coils"/>
    </source>
</evidence>
<dbReference type="STRING" id="49451.A0A1J6I5R6"/>
<dbReference type="OMA" id="TENMHRK"/>
<keyword evidence="4" id="KW-0175">Coiled coil</keyword>
<dbReference type="InterPro" id="IPR006703">
    <property type="entry name" value="G_AIG1"/>
</dbReference>
<organism evidence="6 7">
    <name type="scientific">Nicotiana attenuata</name>
    <name type="common">Coyote tobacco</name>
    <dbReference type="NCBI Taxonomy" id="49451"/>
    <lineage>
        <taxon>Eukaryota</taxon>
        <taxon>Viridiplantae</taxon>
        <taxon>Streptophyta</taxon>
        <taxon>Embryophyta</taxon>
        <taxon>Tracheophyta</taxon>
        <taxon>Spermatophyta</taxon>
        <taxon>Magnoliopsida</taxon>
        <taxon>eudicotyledons</taxon>
        <taxon>Gunneridae</taxon>
        <taxon>Pentapetalae</taxon>
        <taxon>asterids</taxon>
        <taxon>lamiids</taxon>
        <taxon>Solanales</taxon>
        <taxon>Solanaceae</taxon>
        <taxon>Nicotianoideae</taxon>
        <taxon>Nicotianeae</taxon>
        <taxon>Nicotiana</taxon>
    </lineage>
</organism>
<feature type="domain" description="AIG1-type G" evidence="5">
    <location>
        <begin position="1"/>
        <end position="155"/>
    </location>
</feature>
<protein>
    <recommendedName>
        <fullName evidence="5">AIG1-type G domain-containing protein</fullName>
    </recommendedName>
</protein>
<sequence>MADAVETVGLFNISRGPDYVLNELVKCIDLANDGVHAILLVLSIRTRFSREEQATFQSLLDLFGSKISDYMIVVFTGGDEFDENDETLDDYLGHCPEALQGTLSMCGERRVLFDNKTKDPKKMAEQLRNLLLHVNLVVEKNGGKPYTSDLFKDLKVDFKLRLDIKHLEEEVAKERAARLEAEESIKVAQKKREDMSRLMRASFGRQRQRATEELQATNLRLPGMCLIL</sequence>
<dbReference type="EMBL" id="MJEQ01037189">
    <property type="protein sequence ID" value="OIT00374.1"/>
    <property type="molecule type" value="Genomic_DNA"/>
</dbReference>
<dbReference type="Gene3D" id="3.40.50.300">
    <property type="entry name" value="P-loop containing nucleotide triphosphate hydrolases"/>
    <property type="match status" value="1"/>
</dbReference>
<dbReference type="AlphaFoldDB" id="A0A1J6I5R6"/>
<keyword evidence="7" id="KW-1185">Reference proteome</keyword>
<dbReference type="SMR" id="A0A1J6I5R6"/>
<comment type="caution">
    <text evidence="6">The sequence shown here is derived from an EMBL/GenBank/DDBJ whole genome shotgun (WGS) entry which is preliminary data.</text>
</comment>
<dbReference type="SUPFAM" id="SSF52540">
    <property type="entry name" value="P-loop containing nucleoside triphosphate hydrolases"/>
    <property type="match status" value="1"/>
</dbReference>
<evidence type="ECO:0000313" key="6">
    <source>
        <dbReference type="EMBL" id="OIT00374.1"/>
    </source>
</evidence>
<dbReference type="Gramene" id="OIT00374">
    <property type="protein sequence ID" value="OIT00374"/>
    <property type="gene ID" value="A4A49_35241"/>
</dbReference>
<dbReference type="FunFam" id="3.40.50.300:FF:000840">
    <property type="entry name" value="Immune-associated nucleotide-binding protein 9"/>
    <property type="match status" value="1"/>
</dbReference>
<dbReference type="InterPro" id="IPR045058">
    <property type="entry name" value="GIMA/IAN/Toc"/>
</dbReference>
<dbReference type="PANTHER" id="PTHR10903">
    <property type="entry name" value="GTPASE, IMAP FAMILY MEMBER-RELATED"/>
    <property type="match status" value="1"/>
</dbReference>
<proteinExistence type="inferred from homology"/>